<dbReference type="Gene3D" id="2.30.30.40">
    <property type="entry name" value="SH3 Domains"/>
    <property type="match status" value="1"/>
</dbReference>
<dbReference type="InterPro" id="IPR001789">
    <property type="entry name" value="Sig_transdc_resp-reg_receiver"/>
</dbReference>
<comment type="caution">
    <text evidence="4">The sequence shown here is derived from an EMBL/GenBank/DDBJ whole genome shotgun (WGS) entry which is preliminary data.</text>
</comment>
<dbReference type="PIRSF" id="PIRSF002867">
    <property type="entry name" value="CheV"/>
    <property type="match status" value="1"/>
</dbReference>
<dbReference type="Pfam" id="PF01584">
    <property type="entry name" value="CheW"/>
    <property type="match status" value="1"/>
</dbReference>
<evidence type="ECO:0000259" key="3">
    <source>
        <dbReference type="PROSITE" id="PS50851"/>
    </source>
</evidence>
<sequence>MSNLMESIDSRTKLVGENRLELLMFRLKGKQIFAINVFKIQEVVQVPPLTEMPHSHSAICGVAHLRGRAIPVIDLNVAIGRTPIADRENGNLIVTEYNQSVQGFLVGSVDRIINLNWDSILPPPKASGKEHFLTAFTRVNEEIVEILDVERVLADIIPPTTQVSEDVIQRDLLDLVKGKKLEILSVDDSTTARRQIIETIANLNMGIIVRTANDGLKGLTLLEKMSEECDDVSSELLMVITDAEMPEMDGYRMTHEIRNNPKLKNLHIVMHTSLSGSFNEAMVEKVGCDGFLSKFRPDALAAIIQERIRQVYG</sequence>
<dbReference type="SMART" id="SM00260">
    <property type="entry name" value="CheW"/>
    <property type="match status" value="1"/>
</dbReference>
<evidence type="ECO:0000256" key="1">
    <source>
        <dbReference type="PROSITE-ProRule" id="PRU00169"/>
    </source>
</evidence>
<dbReference type="InterPro" id="IPR036061">
    <property type="entry name" value="CheW-like_dom_sf"/>
</dbReference>
<dbReference type="STRING" id="62101.AB835_06880"/>
<dbReference type="PANTHER" id="PTHR47233:SF3">
    <property type="entry name" value="CHEMOTAXIS PROTEIN CHEV"/>
    <property type="match status" value="1"/>
</dbReference>
<evidence type="ECO:0000313" key="5">
    <source>
        <dbReference type="Proteomes" id="UP000242502"/>
    </source>
</evidence>
<feature type="domain" description="CheW-like" evidence="3">
    <location>
        <begin position="19"/>
        <end position="158"/>
    </location>
</feature>
<dbReference type="GO" id="GO:0000160">
    <property type="term" value="P:phosphorelay signal transduction system"/>
    <property type="evidence" value="ECO:0007669"/>
    <property type="project" value="InterPro"/>
</dbReference>
<dbReference type="PROSITE" id="PS50110">
    <property type="entry name" value="RESPONSE_REGULATORY"/>
    <property type="match status" value="1"/>
</dbReference>
<feature type="modified residue" description="4-aspartylphosphate" evidence="1">
    <location>
        <position position="242"/>
    </location>
</feature>
<dbReference type="InterPro" id="IPR011006">
    <property type="entry name" value="CheY-like_superfamily"/>
</dbReference>
<keyword evidence="1" id="KW-0597">Phosphoprotein</keyword>
<dbReference type="SUPFAM" id="SSF52172">
    <property type="entry name" value="CheY-like"/>
    <property type="match status" value="1"/>
</dbReference>
<dbReference type="AlphaFoldDB" id="A0A1D2QQF6"/>
<dbReference type="PANTHER" id="PTHR47233">
    <property type="entry name" value="CHEMOTAXIS PROTEIN CHEV"/>
    <property type="match status" value="1"/>
</dbReference>
<organism evidence="4 5">
    <name type="scientific">Candidatus Endobugula sertula</name>
    <name type="common">Bugula neritina bacterial symbiont</name>
    <dbReference type="NCBI Taxonomy" id="62101"/>
    <lineage>
        <taxon>Bacteria</taxon>
        <taxon>Pseudomonadati</taxon>
        <taxon>Pseudomonadota</taxon>
        <taxon>Gammaproteobacteria</taxon>
        <taxon>Cellvibrionales</taxon>
        <taxon>Cellvibrionaceae</taxon>
        <taxon>Candidatus Endobugula</taxon>
    </lineage>
</organism>
<dbReference type="CDD" id="cd19924">
    <property type="entry name" value="REC_CheV-like"/>
    <property type="match status" value="1"/>
</dbReference>
<dbReference type="SUPFAM" id="SSF50341">
    <property type="entry name" value="CheW-like"/>
    <property type="match status" value="1"/>
</dbReference>
<gene>
    <name evidence="4" type="ORF">AB835_06880</name>
</gene>
<dbReference type="InterPro" id="IPR024181">
    <property type="entry name" value="Chemotax_regulator_CheV"/>
</dbReference>
<feature type="domain" description="Response regulatory" evidence="2">
    <location>
        <begin position="182"/>
        <end position="309"/>
    </location>
</feature>
<name>A0A1D2QQF6_9GAMM</name>
<dbReference type="EMBL" id="MDLC01000020">
    <property type="protein sequence ID" value="ODS23784.1"/>
    <property type="molecule type" value="Genomic_DNA"/>
</dbReference>
<dbReference type="SMART" id="SM00448">
    <property type="entry name" value="REC"/>
    <property type="match status" value="1"/>
</dbReference>
<accession>A0A1D2QQF6</accession>
<protein>
    <submittedName>
        <fullName evidence="4">Chemotaxis protein CheW</fullName>
    </submittedName>
</protein>
<dbReference type="Pfam" id="PF00072">
    <property type="entry name" value="Response_reg"/>
    <property type="match status" value="1"/>
</dbReference>
<dbReference type="Gene3D" id="3.40.50.2300">
    <property type="match status" value="1"/>
</dbReference>
<dbReference type="PROSITE" id="PS50851">
    <property type="entry name" value="CHEW"/>
    <property type="match status" value="1"/>
</dbReference>
<proteinExistence type="predicted"/>
<dbReference type="InterPro" id="IPR002545">
    <property type="entry name" value="CheW-lke_dom"/>
</dbReference>
<dbReference type="GO" id="GO:0006935">
    <property type="term" value="P:chemotaxis"/>
    <property type="evidence" value="ECO:0007669"/>
    <property type="project" value="InterPro"/>
</dbReference>
<dbReference type="Gene3D" id="2.40.50.180">
    <property type="entry name" value="CheA-289, Domain 4"/>
    <property type="match status" value="1"/>
</dbReference>
<evidence type="ECO:0000259" key="2">
    <source>
        <dbReference type="PROSITE" id="PS50110"/>
    </source>
</evidence>
<evidence type="ECO:0000313" key="4">
    <source>
        <dbReference type="EMBL" id="ODS23784.1"/>
    </source>
</evidence>
<dbReference type="Proteomes" id="UP000242502">
    <property type="component" value="Unassembled WGS sequence"/>
</dbReference>
<reference evidence="4 5" key="1">
    <citation type="journal article" date="2016" name="Appl. Environ. Microbiol.">
        <title>Lack of Overt Genome Reduction in the Bryostatin-Producing Bryozoan Symbiont "Candidatus Endobugula sertula".</title>
        <authorList>
            <person name="Miller I.J."/>
            <person name="Vanee N."/>
            <person name="Fong S.S."/>
            <person name="Lim-Fong G.E."/>
            <person name="Kwan J.C."/>
        </authorList>
    </citation>
    <scope>NUCLEOTIDE SEQUENCE [LARGE SCALE GENOMIC DNA]</scope>
    <source>
        <strain evidence="4">AB1-4</strain>
    </source>
</reference>